<evidence type="ECO:0000256" key="6">
    <source>
        <dbReference type="PROSITE-ProRule" id="PRU01398"/>
    </source>
</evidence>
<organism evidence="8 9">
    <name type="scientific">Pseudomonas fluorescens</name>
    <dbReference type="NCBI Taxonomy" id="294"/>
    <lineage>
        <taxon>Bacteria</taxon>
        <taxon>Pseudomonadati</taxon>
        <taxon>Pseudomonadota</taxon>
        <taxon>Gammaproteobacteria</taxon>
        <taxon>Pseudomonadales</taxon>
        <taxon>Pseudomonadaceae</taxon>
        <taxon>Pseudomonas</taxon>
    </lineage>
</organism>
<reference evidence="8 9" key="1">
    <citation type="submission" date="2016-12" db="EMBL/GenBank/DDBJ databases">
        <title>Draft genome sequences of seven strains of Pseudomonas fluorescens that produce 4-formylaminooxyvinylglycine.</title>
        <authorList>
            <person name="Okrent R.A."/>
            <person name="Manning V.A."/>
            <person name="Trippe K.M."/>
        </authorList>
    </citation>
    <scope>NUCLEOTIDE SEQUENCE [LARGE SCALE GENOMIC DNA]</scope>
    <source>
        <strain evidence="8 9">P5A</strain>
    </source>
</reference>
<dbReference type="RefSeq" id="WP_078738289.1">
    <property type="nucleotide sequence ID" value="NZ_MSDF01000003.1"/>
</dbReference>
<dbReference type="InterPro" id="IPR046673">
    <property type="entry name" value="ToxA_N"/>
</dbReference>
<accession>A0A1T2Z8N0</accession>
<feature type="active site" description="Glycyl thioester intermediate" evidence="6">
    <location>
        <position position="1410"/>
    </location>
</feature>
<dbReference type="PROSITE" id="PS52053">
    <property type="entry name" value="NEL"/>
    <property type="match status" value="1"/>
</dbReference>
<name>A0A1T2Z8N0_PSEFL</name>
<dbReference type="InterPro" id="IPR032675">
    <property type="entry name" value="LRR_dom_sf"/>
</dbReference>
<dbReference type="InterPro" id="IPR050216">
    <property type="entry name" value="LRR_domain-containing"/>
</dbReference>
<dbReference type="GO" id="GO:0016567">
    <property type="term" value="P:protein ubiquitination"/>
    <property type="evidence" value="ECO:0007669"/>
    <property type="project" value="InterPro"/>
</dbReference>
<keyword evidence="6" id="KW-0832">Ubl conjugation</keyword>
<protein>
    <recommendedName>
        <fullName evidence="2">RING-type E3 ubiquitin transferase</fullName>
        <ecNumber evidence="2">2.3.2.27</ecNumber>
    </recommendedName>
</protein>
<dbReference type="Gene3D" id="3.80.10.10">
    <property type="entry name" value="Ribonuclease Inhibitor"/>
    <property type="match status" value="1"/>
</dbReference>
<keyword evidence="6" id="KW-0808">Transferase</keyword>
<dbReference type="OrthoDB" id="1467561at2"/>
<evidence type="ECO:0000313" key="8">
    <source>
        <dbReference type="EMBL" id="OPB00360.1"/>
    </source>
</evidence>
<dbReference type="PANTHER" id="PTHR48051:SF1">
    <property type="entry name" value="RAS SUPPRESSOR PROTEIN 1"/>
    <property type="match status" value="1"/>
</dbReference>
<evidence type="ECO:0000313" key="9">
    <source>
        <dbReference type="Proteomes" id="UP000190965"/>
    </source>
</evidence>
<dbReference type="Pfam" id="PF20178">
    <property type="entry name" value="ToxA_N"/>
    <property type="match status" value="1"/>
</dbReference>
<dbReference type="InterPro" id="IPR029487">
    <property type="entry name" value="NEL_dom"/>
</dbReference>
<dbReference type="Pfam" id="PF14496">
    <property type="entry name" value="NEL"/>
    <property type="match status" value="1"/>
</dbReference>
<dbReference type="PROSITE" id="PS51450">
    <property type="entry name" value="LRR"/>
    <property type="match status" value="1"/>
</dbReference>
<dbReference type="GO" id="GO:0061630">
    <property type="term" value="F:ubiquitin protein ligase activity"/>
    <property type="evidence" value="ECO:0007669"/>
    <property type="project" value="UniProtKB-EC"/>
</dbReference>
<dbReference type="GO" id="GO:0005576">
    <property type="term" value="C:extracellular region"/>
    <property type="evidence" value="ECO:0007669"/>
    <property type="project" value="UniProtKB-UniRule"/>
</dbReference>
<evidence type="ECO:0000256" key="2">
    <source>
        <dbReference type="ARBA" id="ARBA00012483"/>
    </source>
</evidence>
<keyword evidence="4" id="KW-0677">Repeat</keyword>
<comment type="caution">
    <text evidence="8">The sequence shown here is derived from an EMBL/GenBank/DDBJ whole genome shotgun (WGS) entry which is preliminary data.</text>
</comment>
<dbReference type="InterPro" id="IPR003591">
    <property type="entry name" value="Leu-rich_rpt_typical-subtyp"/>
</dbReference>
<evidence type="ECO:0000256" key="4">
    <source>
        <dbReference type="ARBA" id="ARBA00022737"/>
    </source>
</evidence>
<proteinExistence type="inferred from homology"/>
<feature type="domain" description="NEL" evidence="7">
    <location>
        <begin position="1323"/>
        <end position="1609"/>
    </location>
</feature>
<evidence type="ECO:0000256" key="5">
    <source>
        <dbReference type="ARBA" id="ARBA00023026"/>
    </source>
</evidence>
<gene>
    <name evidence="8" type="ORF">BFW87_01765</name>
</gene>
<comment type="similarity">
    <text evidence="6">Belongs to the LRR-containing bacterial E3 ligase family.</text>
</comment>
<keyword evidence="6" id="KW-1035">Host cytoplasm</keyword>
<sequence length="1609" mass="181462">MTETSNLYQLTAPVTDDELDGALLDMTGDLDKARVLHQTLPHWMVNAPAHCLAALEQAHGDSENPRHRLKQRLRQLQPLDRFCTGKLREYLARKGHPELDVRRDFLERPRRDPVSVAPYVTDILIETAALEKHSLVHAAMQGFSAAEAQPGGLPEKSVIRHGEHERVAPDITAQQFVGYCRELDLGSAYQAHVRDVFSLPAPGETPMGLSYNQAALDIGLGKKADMLIDLHIALAKKHISQATHARLLKLIHANLPANRIVESAPQEKSLIWQGLNIDEACLWSVLVFSRDTPGELEAENLVVYMPNEPKRPWFEYPNLEGFKQYLTLKLQVATYREFFKGYLDESERLDFFKHFDEHHALGPLVAVPVPSNFSDFFFRACVGKVQLDAQVLAVPKAQMDEDARQQRWLDYLNDGLDILNVAGFIVPGLGQLMMGVAIGQLLGEVFDGVEDWSHGDNAEALKHLVAVAENVAGMVLFAAGGRVVGSLKRSLTSPAAFFDKVEAVSLRDHRPRLWRPRLGSYRQAAELDEPWVYNARGIHQSNGMSHIQIDRNLYSIGYDPGIGQWRLNHPERHEAYRPPLQHNFQGGWQHIFERPQEWNDPLYNLRRVDPALADVPSDALQSLAALNHTDLAELQRMASESEPLSERFQDALARFRQHRKILDLADGLGQGAALQPQTARTQMLALPLMPGWPEGRFFEVLDREGNLLESHPDLTPFDYEDQSIHITEQQLRDGEVMETLLAALTDEERGPLLGEIAAPDNAQAVLKRRLLATVNDQHRALYRRLYEDYNGAARGELVLLCTRFPTLPRRVAWELLSSASSLDRRYLRRTGRVPLALAQRSREMLDAMAEDQALMGLYWPPLAGAATRRVTVGLLGHLSNWPQDFLLQVRENSVTGTLLEQVGPPTASTRRTIVRSAQGFQAFNAQGADLNTRVSGPDALLQSVVDCLSPAQQRAMNLTGEKPVDRLRSQLRFKSQDERDRVARYLWPERKVALDEPSSCLRAQVVALAKPTEFPPALVRKVEKLYPSLTKTQVSSLLQDAGVDHLSRAKAVEALKQQFKSLQQALKRWSSDRKAHPAGASPLWDWRLSRTQARQAIERCWRGLFTLHNDEHVEVPGLQLDGMVLGGLPVLPQQVRFDHVQQLSLRNMQLSEDVSTFLEHFKGVRCIELADNHLSSLPEALSQMPALEQLNLARNRLQLTEVARKQLAGLRTLKSLNLAGNPLLDPPDVTQQLALRELILRDCRLSDFPDGVQRLPHLEYLDLRSNEIRELPDWVLMLPRRAAQALNLRNNPLSASSQIDLRVYRRRSGVGMGFLENDVSRLSEQKAREIWLTDEGVAGYAEKDLAWRGLKNEPGSDGLFNLLAELESTSDASIVREDLHRRVWRVLNAAASDAKLRERVFQWSATPINCDDAAAVNFSNLEVLVEINEATRGVKERRLTAKPLLRLAKRLFRLDQVEAFARRHSAEHPEADPLQVSLAFRTRLAQSLDLPGQPKHLKLEALAEVTTGDLTRAEKAVKTAELSPELLKYIGKLRFWIEYLKRNHASEFEALNAPFYRRLEALCELDPPLLEGDFIKQSNAIRDEQALAQTPEIDRLTEAQIRLDELPMC</sequence>
<dbReference type="PANTHER" id="PTHR48051">
    <property type="match status" value="1"/>
</dbReference>
<dbReference type="Proteomes" id="UP000190965">
    <property type="component" value="Unassembled WGS sequence"/>
</dbReference>
<comment type="PTM">
    <text evidence="6">Ubiquitinated in the presence of host E1 ubiquitin-activating enzyme, E2 ubiquitin-conjugating enzyme and ubiquitin.</text>
</comment>
<dbReference type="SMART" id="SM00369">
    <property type="entry name" value="LRR_TYP"/>
    <property type="match status" value="3"/>
</dbReference>
<evidence type="ECO:0000256" key="1">
    <source>
        <dbReference type="ARBA" id="ARBA00000900"/>
    </source>
</evidence>
<evidence type="ECO:0000259" key="7">
    <source>
        <dbReference type="PROSITE" id="PS52053"/>
    </source>
</evidence>
<dbReference type="InterPro" id="IPR001611">
    <property type="entry name" value="Leu-rich_rpt"/>
</dbReference>
<dbReference type="SUPFAM" id="SSF52058">
    <property type="entry name" value="L domain-like"/>
    <property type="match status" value="1"/>
</dbReference>
<dbReference type="GO" id="GO:0005737">
    <property type="term" value="C:cytoplasm"/>
    <property type="evidence" value="ECO:0007669"/>
    <property type="project" value="TreeGrafter"/>
</dbReference>
<dbReference type="Gene3D" id="1.20.58.360">
    <property type="entry name" value="Shigella T3SS effector IpaH defines"/>
    <property type="match status" value="1"/>
</dbReference>
<dbReference type="EC" id="2.3.2.27" evidence="2"/>
<keyword evidence="3" id="KW-0433">Leucine-rich repeat</keyword>
<keyword evidence="5" id="KW-0843">Virulence</keyword>
<evidence type="ECO:0000256" key="3">
    <source>
        <dbReference type="ARBA" id="ARBA00022614"/>
    </source>
</evidence>
<keyword evidence="6" id="KW-0833">Ubl conjugation pathway</keyword>
<keyword evidence="6" id="KW-0964">Secreted</keyword>
<comment type="catalytic activity">
    <reaction evidence="1">
        <text>S-ubiquitinyl-[E2 ubiquitin-conjugating enzyme]-L-cysteine + [acceptor protein]-L-lysine = [E2 ubiquitin-conjugating enzyme]-L-cysteine + N(6)-ubiquitinyl-[acceptor protein]-L-lysine.</text>
        <dbReference type="EC" id="2.3.2.27"/>
    </reaction>
</comment>
<dbReference type="EMBL" id="MSDF01000003">
    <property type="protein sequence ID" value="OPB00360.1"/>
    <property type="molecule type" value="Genomic_DNA"/>
</dbReference>